<evidence type="ECO:0000313" key="2">
    <source>
        <dbReference type="EMBL" id="CAK0794748.1"/>
    </source>
</evidence>
<feature type="region of interest" description="Disordered" evidence="1">
    <location>
        <begin position="156"/>
        <end position="180"/>
    </location>
</feature>
<comment type="caution">
    <text evidence="2">The sequence shown here is derived from an EMBL/GenBank/DDBJ whole genome shotgun (WGS) entry which is preliminary data.</text>
</comment>
<organism evidence="2 3">
    <name type="scientific">Prorocentrum cordatum</name>
    <dbReference type="NCBI Taxonomy" id="2364126"/>
    <lineage>
        <taxon>Eukaryota</taxon>
        <taxon>Sar</taxon>
        <taxon>Alveolata</taxon>
        <taxon>Dinophyceae</taxon>
        <taxon>Prorocentrales</taxon>
        <taxon>Prorocentraceae</taxon>
        <taxon>Prorocentrum</taxon>
    </lineage>
</organism>
<feature type="region of interest" description="Disordered" evidence="1">
    <location>
        <begin position="216"/>
        <end position="243"/>
    </location>
</feature>
<gene>
    <name evidence="2" type="ORF">PCOR1329_LOCUS4636</name>
</gene>
<feature type="compositionally biased region" description="Basic and acidic residues" evidence="1">
    <location>
        <begin position="282"/>
        <end position="299"/>
    </location>
</feature>
<name>A0ABN9PSZ2_9DINO</name>
<accession>A0ABN9PSZ2</accession>
<feature type="compositionally biased region" description="Low complexity" evidence="1">
    <location>
        <begin position="217"/>
        <end position="240"/>
    </location>
</feature>
<evidence type="ECO:0000256" key="1">
    <source>
        <dbReference type="SAM" id="MobiDB-lite"/>
    </source>
</evidence>
<reference evidence="2" key="1">
    <citation type="submission" date="2023-10" db="EMBL/GenBank/DDBJ databases">
        <authorList>
            <person name="Chen Y."/>
            <person name="Shah S."/>
            <person name="Dougan E. K."/>
            <person name="Thang M."/>
            <person name="Chan C."/>
        </authorList>
    </citation>
    <scope>NUCLEOTIDE SEQUENCE [LARGE SCALE GENOMIC DNA]</scope>
</reference>
<protein>
    <submittedName>
        <fullName evidence="2">Uncharacterized protein</fullName>
    </submittedName>
</protein>
<feature type="region of interest" description="Disordered" evidence="1">
    <location>
        <begin position="281"/>
        <end position="345"/>
    </location>
</feature>
<keyword evidence="3" id="KW-1185">Reference proteome</keyword>
<proteinExistence type="predicted"/>
<dbReference type="EMBL" id="CAUYUJ010001203">
    <property type="protein sequence ID" value="CAK0794748.1"/>
    <property type="molecule type" value="Genomic_DNA"/>
</dbReference>
<feature type="non-terminal residue" evidence="2">
    <location>
        <position position="1"/>
    </location>
</feature>
<evidence type="ECO:0000313" key="3">
    <source>
        <dbReference type="Proteomes" id="UP001189429"/>
    </source>
</evidence>
<sequence>VLALLGRPGPLGGQPTPAVPDLWGALGAMGLPPDQLLLYAENFYRRFPEEFLALGAPGLEDIYDLRLHGTRCRRIVETPSERIVEIAIRRWAHTLVPAGPAYAHSPFAGHQGCPHAPASYGHPGCAAYPQHPACAGGLAAPSSAVAEGLGAAAPFAQAGAAGPGDGHQRHGAGPPQQPGHWALDAAASAQLSRLEAAVQLLQPQLDMLVGQVGEPRAQPGAQAAESAASPSPDSAAGAEPGEAANSMRLRRQLGQLHINSSRPAPSSQAVVELQAQGPVHPVPERAEEKGAAARPRAEPAVDVTAAPESHGSRAPRPANVRPMRLARDAEDPESPRSPGRFSAWK</sequence>
<dbReference type="Proteomes" id="UP001189429">
    <property type="component" value="Unassembled WGS sequence"/>
</dbReference>